<evidence type="ECO:0000313" key="5">
    <source>
        <dbReference type="Proteomes" id="UP000187486"/>
    </source>
</evidence>
<gene>
    <name evidence="4" type="ORF">BS329_20050</name>
</gene>
<keyword evidence="2" id="KW-0804">Transcription</keyword>
<dbReference type="SUPFAM" id="SSF55781">
    <property type="entry name" value="GAF domain-like"/>
    <property type="match status" value="1"/>
</dbReference>
<dbReference type="EMBL" id="MQUQ01000010">
    <property type="protein sequence ID" value="OLZ50697.1"/>
    <property type="molecule type" value="Genomic_DNA"/>
</dbReference>
<dbReference type="GO" id="GO:0003723">
    <property type="term" value="F:RNA binding"/>
    <property type="evidence" value="ECO:0007669"/>
    <property type="project" value="InterPro"/>
</dbReference>
<dbReference type="Proteomes" id="UP000187486">
    <property type="component" value="Unassembled WGS sequence"/>
</dbReference>
<dbReference type="Pfam" id="PF13185">
    <property type="entry name" value="GAF_2"/>
    <property type="match status" value="1"/>
</dbReference>
<keyword evidence="1" id="KW-0805">Transcription regulation</keyword>
<dbReference type="SMART" id="SM00065">
    <property type="entry name" value="GAF"/>
    <property type="match status" value="1"/>
</dbReference>
<dbReference type="Gene3D" id="1.10.10.10">
    <property type="entry name" value="Winged helix-like DNA-binding domain superfamily/Winged helix DNA-binding domain"/>
    <property type="match status" value="1"/>
</dbReference>
<evidence type="ECO:0000313" key="4">
    <source>
        <dbReference type="EMBL" id="OLZ50697.1"/>
    </source>
</evidence>
<proteinExistence type="predicted"/>
<evidence type="ECO:0000256" key="2">
    <source>
        <dbReference type="ARBA" id="ARBA00023163"/>
    </source>
</evidence>
<dbReference type="SMART" id="SM01012">
    <property type="entry name" value="ANTAR"/>
    <property type="match status" value="1"/>
</dbReference>
<dbReference type="InterPro" id="IPR003018">
    <property type="entry name" value="GAF"/>
</dbReference>
<dbReference type="STRING" id="76021.BS329_20050"/>
<name>A0A1R0KSB1_9PSEU</name>
<evidence type="ECO:0000256" key="1">
    <source>
        <dbReference type="ARBA" id="ARBA00023015"/>
    </source>
</evidence>
<protein>
    <submittedName>
        <fullName evidence="4">Transcriptional regulator</fullName>
    </submittedName>
</protein>
<dbReference type="RefSeq" id="WP_076162740.1">
    <property type="nucleotide sequence ID" value="NZ_JBEZVB010000100.1"/>
</dbReference>
<dbReference type="InterPro" id="IPR036388">
    <property type="entry name" value="WH-like_DNA-bd_sf"/>
</dbReference>
<dbReference type="InterPro" id="IPR005561">
    <property type="entry name" value="ANTAR"/>
</dbReference>
<feature type="domain" description="ANTAR" evidence="3">
    <location>
        <begin position="173"/>
        <end position="234"/>
    </location>
</feature>
<dbReference type="InterPro" id="IPR029016">
    <property type="entry name" value="GAF-like_dom_sf"/>
</dbReference>
<dbReference type="Gene3D" id="3.30.450.40">
    <property type="match status" value="1"/>
</dbReference>
<dbReference type="InterPro" id="IPR012074">
    <property type="entry name" value="GAF_ANTAR"/>
</dbReference>
<keyword evidence="5" id="KW-1185">Reference proteome</keyword>
<reference evidence="4 5" key="1">
    <citation type="submission" date="2016-01" db="EMBL/GenBank/DDBJ databases">
        <title>Amycolatopsis coloradensis genome sequencing and assembly.</title>
        <authorList>
            <person name="Mayilraj S."/>
        </authorList>
    </citation>
    <scope>NUCLEOTIDE SEQUENCE [LARGE SCALE GENOMIC DNA]</scope>
    <source>
        <strain evidence="4 5">DSM 44225</strain>
    </source>
</reference>
<evidence type="ECO:0000259" key="3">
    <source>
        <dbReference type="PROSITE" id="PS50921"/>
    </source>
</evidence>
<comment type="caution">
    <text evidence="4">The sequence shown here is derived from an EMBL/GenBank/DDBJ whole genome shotgun (WGS) entry which is preliminary data.</text>
</comment>
<dbReference type="PROSITE" id="PS50921">
    <property type="entry name" value="ANTAR"/>
    <property type="match status" value="1"/>
</dbReference>
<dbReference type="AlphaFoldDB" id="A0A1R0KSB1"/>
<dbReference type="OrthoDB" id="4929862at2"/>
<dbReference type="Pfam" id="PF03861">
    <property type="entry name" value="ANTAR"/>
    <property type="match status" value="1"/>
</dbReference>
<sequence>MTEESPRNGQLDELAAAMTELTRTFEADTHDGEILATVCAEAVRVVPGADMASITAIDSGAAVTVASTDERAVAIDRIQYGTGDGPCLQAARSGKIVRLSVGSAQRMWLDFTTSARELGVGSYLAAPLHVDDRLRGALNLFGFGDHGFRDSDAHLLNLYTSVVTFGLRSDQRYRDARSLTSQLKEAMRTRGVIEQAKGILMAIHRISADEAFGRLVTESQHSNTKLHDVAARFVEEVTAGESDAAPRTR</sequence>
<accession>A0A1R0KSB1</accession>
<organism evidence="4 5">
    <name type="scientific">Amycolatopsis coloradensis</name>
    <dbReference type="NCBI Taxonomy" id="76021"/>
    <lineage>
        <taxon>Bacteria</taxon>
        <taxon>Bacillati</taxon>
        <taxon>Actinomycetota</taxon>
        <taxon>Actinomycetes</taxon>
        <taxon>Pseudonocardiales</taxon>
        <taxon>Pseudonocardiaceae</taxon>
        <taxon>Amycolatopsis</taxon>
    </lineage>
</organism>
<dbReference type="PIRSF" id="PIRSF036625">
    <property type="entry name" value="GAF_ANTAR"/>
    <property type="match status" value="1"/>
</dbReference>